<dbReference type="SUPFAM" id="SSF51905">
    <property type="entry name" value="FAD/NAD(P)-binding domain"/>
    <property type="match status" value="1"/>
</dbReference>
<dbReference type="Proteomes" id="UP000465305">
    <property type="component" value="Unassembled WGS sequence"/>
</dbReference>
<keyword evidence="1" id="KW-0560">Oxidoreductase</keyword>
<sequence length="509" mass="56165">MTDLVIVGGGPTGVTAATLLADYGISCLILDRWEGVYPQPRAVHLDDESNRIVARLGIAEQFAAISRPALGLRLLDQHLRVLAEFHRDTAESIHGFPQANMFDQPEFEALLRDNAKKRAGIQLRGNSEVTDVTQHAPGRVRVTFTDRPSGNQHIVETNYVLGCDGANSVVRTSIGAAMEDLRFEQRWLVADVATDAELNQWDGVHQVCNPVRAATFMRIGPARYRWEFRLLPGETADDYSTMETLRALIAPWINDTSDDDLEVVRVTEYTFRAQIANRWRDRNVFLLGDAAHLTPPFIGQGMGAGLRDAMNLSWKLAGVITGDLSANLLDTYEQERKPHARMMIALALGMGRAMTAGGHIGNVLRRTIAPRLHLIPGIRERVVNSKTPALRRSALVIRDRHPRNLAGTLCPNPLLADGRRLDTVLGDGFALVATTRPLPFHQDLLAEHGAVMHIAQPGSELARWLHRGHATAAIIRPDRTVMRASRSLSALVTATPRFASAVRTDVSEH</sequence>
<dbReference type="Pfam" id="PF01494">
    <property type="entry name" value="FAD_binding_3"/>
    <property type="match status" value="1"/>
</dbReference>
<evidence type="ECO:0000259" key="2">
    <source>
        <dbReference type="Pfam" id="PF01494"/>
    </source>
</evidence>
<accession>A0A7I9Y4T4</accession>
<dbReference type="InterPro" id="IPR050631">
    <property type="entry name" value="PheA/TfdB_FAD_monoxygenase"/>
</dbReference>
<feature type="domain" description="FAD-binding" evidence="2">
    <location>
        <begin position="2"/>
        <end position="344"/>
    </location>
</feature>
<dbReference type="AlphaFoldDB" id="A0A7I9Y4T4"/>
<gene>
    <name evidence="3" type="primary">mhpA_1</name>
    <name evidence="3" type="ORF">MALGJ_03720</name>
</gene>
<dbReference type="GO" id="GO:0008688">
    <property type="term" value="F:3-(3-hydroxyphenyl)propionate hydroxylase activity"/>
    <property type="evidence" value="ECO:0007669"/>
    <property type="project" value="TreeGrafter"/>
</dbReference>
<reference evidence="3 4" key="1">
    <citation type="journal article" date="2019" name="Emerg. Microbes Infect.">
        <title>Comprehensive subspecies identification of 175 nontuberculous mycobacteria species based on 7547 genomic profiles.</title>
        <authorList>
            <person name="Matsumoto Y."/>
            <person name="Kinjo T."/>
            <person name="Motooka D."/>
            <person name="Nabeya D."/>
            <person name="Jung N."/>
            <person name="Uechi K."/>
            <person name="Horii T."/>
            <person name="Iida T."/>
            <person name="Fujita J."/>
            <person name="Nakamura S."/>
        </authorList>
    </citation>
    <scope>NUCLEOTIDE SEQUENCE [LARGE SCALE GENOMIC DNA]</scope>
    <source>
        <strain evidence="3 4">JCM 30723</strain>
    </source>
</reference>
<dbReference type="PRINTS" id="PR00420">
    <property type="entry name" value="RNGMNOXGNASE"/>
</dbReference>
<dbReference type="NCBIfam" id="NF004829">
    <property type="entry name" value="PRK06183.1-3"/>
    <property type="match status" value="1"/>
</dbReference>
<evidence type="ECO:0000313" key="3">
    <source>
        <dbReference type="EMBL" id="GFG83696.1"/>
    </source>
</evidence>
<dbReference type="Gene3D" id="3.30.9.10">
    <property type="entry name" value="D-Amino Acid Oxidase, subunit A, domain 2"/>
    <property type="match status" value="1"/>
</dbReference>
<dbReference type="InterPro" id="IPR002938">
    <property type="entry name" value="FAD-bd"/>
</dbReference>
<dbReference type="RefSeq" id="WP_083037307.1">
    <property type="nucleotide sequence ID" value="NZ_BLKY01000001.1"/>
</dbReference>
<organism evidence="3 4">
    <name type="scientific">Mycolicibacter algericus</name>
    <name type="common">Mycobacterium algericum</name>
    <dbReference type="NCBI Taxonomy" id="1288388"/>
    <lineage>
        <taxon>Bacteria</taxon>
        <taxon>Bacillati</taxon>
        <taxon>Actinomycetota</taxon>
        <taxon>Actinomycetes</taxon>
        <taxon>Mycobacteriales</taxon>
        <taxon>Mycobacteriaceae</taxon>
        <taxon>Mycolicibacter</taxon>
    </lineage>
</organism>
<dbReference type="GO" id="GO:0019622">
    <property type="term" value="P:3-(3-hydroxy)phenylpropionate catabolic process"/>
    <property type="evidence" value="ECO:0007669"/>
    <property type="project" value="TreeGrafter"/>
</dbReference>
<evidence type="ECO:0000313" key="4">
    <source>
        <dbReference type="Proteomes" id="UP000465305"/>
    </source>
</evidence>
<dbReference type="PANTHER" id="PTHR43476:SF3">
    <property type="entry name" value="FAD-BINDING MONOOXYGENASE"/>
    <property type="match status" value="1"/>
</dbReference>
<protein>
    <submittedName>
        <fullName evidence="3">3-(3-hydroxyphenyl)propionate hydroxylase</fullName>
    </submittedName>
</protein>
<name>A0A7I9Y4T4_MYCAL</name>
<evidence type="ECO:0000256" key="1">
    <source>
        <dbReference type="ARBA" id="ARBA00023002"/>
    </source>
</evidence>
<dbReference type="InterPro" id="IPR036188">
    <property type="entry name" value="FAD/NAD-bd_sf"/>
</dbReference>
<dbReference type="PANTHER" id="PTHR43476">
    <property type="entry name" value="3-(3-HYDROXY-PHENYL)PROPIONATE/3-HYDROXYCINNAMIC ACID HYDROXYLASE"/>
    <property type="match status" value="1"/>
</dbReference>
<dbReference type="Gene3D" id="3.50.50.60">
    <property type="entry name" value="FAD/NAD(P)-binding domain"/>
    <property type="match status" value="1"/>
</dbReference>
<dbReference type="GO" id="GO:0071949">
    <property type="term" value="F:FAD binding"/>
    <property type="evidence" value="ECO:0007669"/>
    <property type="project" value="InterPro"/>
</dbReference>
<comment type="caution">
    <text evidence="3">The sequence shown here is derived from an EMBL/GenBank/DDBJ whole genome shotgun (WGS) entry which is preliminary data.</text>
</comment>
<dbReference type="EMBL" id="BLKY01000001">
    <property type="protein sequence ID" value="GFG83696.1"/>
    <property type="molecule type" value="Genomic_DNA"/>
</dbReference>
<proteinExistence type="predicted"/>